<sequence length="62" mass="6714">MNKRFGLVVGILVTTLSVLTMSSFAFGVLLGQFGDREALPCHEIPGTPQPLEGNRHLAYQNA</sequence>
<gene>
    <name evidence="1" type="ORF">E1261_43560</name>
</gene>
<dbReference type="RefSeq" id="WP_132416053.1">
    <property type="nucleotide sequence ID" value="NZ_SMKA01000435.1"/>
</dbReference>
<organism evidence="1 2">
    <name type="scientific">Kribbella albertanoniae</name>
    <dbReference type="NCBI Taxonomy" id="1266829"/>
    <lineage>
        <taxon>Bacteria</taxon>
        <taxon>Bacillati</taxon>
        <taxon>Actinomycetota</taxon>
        <taxon>Actinomycetes</taxon>
        <taxon>Propionibacteriales</taxon>
        <taxon>Kribbellaceae</taxon>
        <taxon>Kribbella</taxon>
    </lineage>
</organism>
<evidence type="ECO:0000313" key="1">
    <source>
        <dbReference type="EMBL" id="TDC14329.1"/>
    </source>
</evidence>
<dbReference type="AlphaFoldDB" id="A0A4R4NXT4"/>
<proteinExistence type="predicted"/>
<evidence type="ECO:0000313" key="2">
    <source>
        <dbReference type="Proteomes" id="UP000295075"/>
    </source>
</evidence>
<accession>A0A4R4NXT4</accession>
<feature type="non-terminal residue" evidence="1">
    <location>
        <position position="62"/>
    </location>
</feature>
<comment type="caution">
    <text evidence="1">The sequence shown here is derived from an EMBL/GenBank/DDBJ whole genome shotgun (WGS) entry which is preliminary data.</text>
</comment>
<name>A0A4R4NXT4_9ACTN</name>
<keyword evidence="2" id="KW-1185">Reference proteome</keyword>
<dbReference type="EMBL" id="SMKA01000435">
    <property type="protein sequence ID" value="TDC14329.1"/>
    <property type="molecule type" value="Genomic_DNA"/>
</dbReference>
<reference evidence="1 2" key="1">
    <citation type="submission" date="2019-03" db="EMBL/GenBank/DDBJ databases">
        <title>Draft genome sequences of novel Actinobacteria.</title>
        <authorList>
            <person name="Sahin N."/>
            <person name="Ay H."/>
            <person name="Saygin H."/>
        </authorList>
    </citation>
    <scope>NUCLEOTIDE SEQUENCE [LARGE SCALE GENOMIC DNA]</scope>
    <source>
        <strain evidence="1 2">JCM 30547</strain>
    </source>
</reference>
<dbReference type="Proteomes" id="UP000295075">
    <property type="component" value="Unassembled WGS sequence"/>
</dbReference>
<protein>
    <submittedName>
        <fullName evidence="1">Uncharacterized protein</fullName>
    </submittedName>
</protein>
<dbReference type="OrthoDB" id="164831at2"/>